<keyword evidence="8" id="KW-0865">Zymogen</keyword>
<evidence type="ECO:0000259" key="13">
    <source>
        <dbReference type="PROSITE" id="PS51829"/>
    </source>
</evidence>
<dbReference type="InterPro" id="IPR034182">
    <property type="entry name" value="Kexin/furin"/>
</dbReference>
<evidence type="ECO:0000256" key="6">
    <source>
        <dbReference type="ARBA" id="ARBA00022801"/>
    </source>
</evidence>
<dbReference type="SUPFAM" id="SSF49785">
    <property type="entry name" value="Galactose-binding domain-like"/>
    <property type="match status" value="1"/>
</dbReference>
<dbReference type="InterPro" id="IPR022398">
    <property type="entry name" value="Peptidase_S8_His-AS"/>
</dbReference>
<dbReference type="PANTHER" id="PTHR42884">
    <property type="entry name" value="PROPROTEIN CONVERTASE SUBTILISIN/KEXIN-RELATED"/>
    <property type="match status" value="1"/>
</dbReference>
<dbReference type="InterPro" id="IPR008979">
    <property type="entry name" value="Galactose-bd-like_sf"/>
</dbReference>
<dbReference type="EMBL" id="VUJU01000115">
    <property type="protein sequence ID" value="KAF0772943.1"/>
    <property type="molecule type" value="Genomic_DNA"/>
</dbReference>
<keyword evidence="15" id="KW-1185">Reference proteome</keyword>
<proteinExistence type="inferred from homology"/>
<feature type="domain" description="P/Homo B" evidence="13">
    <location>
        <begin position="292"/>
        <end position="432"/>
    </location>
</feature>
<keyword evidence="4" id="KW-0732">Signal</keyword>
<evidence type="ECO:0000256" key="2">
    <source>
        <dbReference type="ARBA" id="ARBA00022670"/>
    </source>
</evidence>
<keyword evidence="5" id="KW-0677">Repeat</keyword>
<evidence type="ECO:0000256" key="11">
    <source>
        <dbReference type="PROSITE-ProRule" id="PRU01240"/>
    </source>
</evidence>
<dbReference type="CDD" id="cd04059">
    <property type="entry name" value="Peptidases_S8_Protein_convertases_Kexins_Furin-like"/>
    <property type="match status" value="1"/>
</dbReference>
<evidence type="ECO:0000256" key="3">
    <source>
        <dbReference type="ARBA" id="ARBA00022685"/>
    </source>
</evidence>
<dbReference type="OrthoDB" id="300641at2759"/>
<comment type="caution">
    <text evidence="11">Lacks conserved residue(s) required for the propagation of feature annotation.</text>
</comment>
<comment type="caution">
    <text evidence="14">The sequence shown here is derived from an EMBL/GenBank/DDBJ whole genome shotgun (WGS) entry which is preliminary data.</text>
</comment>
<evidence type="ECO:0000313" key="15">
    <source>
        <dbReference type="Proteomes" id="UP000478052"/>
    </source>
</evidence>
<dbReference type="PANTHER" id="PTHR42884:SF23">
    <property type="entry name" value="FURIN-LIKE PROTEASE 2"/>
    <property type="match status" value="1"/>
</dbReference>
<feature type="compositionally biased region" description="Polar residues" evidence="12">
    <location>
        <begin position="1503"/>
        <end position="1512"/>
    </location>
</feature>
<dbReference type="Gene3D" id="3.40.50.200">
    <property type="entry name" value="Peptidase S8/S53 domain"/>
    <property type="match status" value="1"/>
</dbReference>
<keyword evidence="10" id="KW-0325">Glycoprotein</keyword>
<evidence type="ECO:0000256" key="1">
    <source>
        <dbReference type="ARBA" id="ARBA00005325"/>
    </source>
</evidence>
<evidence type="ECO:0000313" key="14">
    <source>
        <dbReference type="EMBL" id="KAF0772943.1"/>
    </source>
</evidence>
<dbReference type="Pfam" id="PF00082">
    <property type="entry name" value="Peptidase_S8"/>
    <property type="match status" value="1"/>
</dbReference>
<feature type="compositionally biased region" description="Basic and acidic residues" evidence="12">
    <location>
        <begin position="1516"/>
        <end position="1564"/>
    </location>
</feature>
<evidence type="ECO:0000256" key="7">
    <source>
        <dbReference type="ARBA" id="ARBA00022825"/>
    </source>
</evidence>
<dbReference type="PROSITE" id="PS00137">
    <property type="entry name" value="SUBTILASE_HIS"/>
    <property type="match status" value="1"/>
</dbReference>
<dbReference type="InterPro" id="IPR000209">
    <property type="entry name" value="Peptidase_S8/S53_dom"/>
</dbReference>
<dbReference type="PROSITE" id="PS51829">
    <property type="entry name" value="P_HOMO_B"/>
    <property type="match status" value="1"/>
</dbReference>
<dbReference type="Gene3D" id="2.60.120.260">
    <property type="entry name" value="Galactose-binding domain-like"/>
    <property type="match status" value="1"/>
</dbReference>
<comment type="similarity">
    <text evidence="1">Belongs to the peptidase S8 family. Furin subfamily.</text>
</comment>
<keyword evidence="3" id="KW-0165">Cleavage on pair of basic residues</keyword>
<keyword evidence="9" id="KW-1015">Disulfide bond</keyword>
<evidence type="ECO:0000256" key="8">
    <source>
        <dbReference type="ARBA" id="ARBA00023145"/>
    </source>
</evidence>
<dbReference type="Pfam" id="PF01483">
    <property type="entry name" value="P_proprotein"/>
    <property type="match status" value="1"/>
</dbReference>
<dbReference type="PRINTS" id="PR00723">
    <property type="entry name" value="SUBTILISIN"/>
</dbReference>
<sequence length="1685" mass="190170">MNIHVLFLKDKAASWDINDDDDDPSPRDDGDNKHGTRCAGEVAAVAFNKFCGVGIAYNAKIGGVRMLDGVVNDVVEAKALSLNTNYIDIYSASWGPEDDGETVDGPGPLAKRAFVNGVTSGRKGKGSIFVWASGNGGHHTDSCNCDGYTNSIYTLSISSVTQTGNKPWYLEECSSTLAATYSSGTPGSDHGVTTVDMDTKMKPETICTSEHSGTSASAPIAAGLCALALEANSNLTWRDMQYLVVMTSNTKPLLNESGWTTNGVNRKVSHKFGYGLMDGGALVTMAEQWTNVPPQKICRAREDNKQRWIDPAPGSVLSMFMEVDGCQNNSANTVNYVEHVQCRISLKFFPRGDLRILLISPMGTESVLLFERPLDIISSTFDDWPFLSVHYWGEKIAGRWEIKIIRRMANSTAKSPGLLKKWQLIFYGTSEPPVRLIPKKKLFSQIQTKTKLKQNENEVLKKNKYRGNSMNVKNKITTVNGISYNNESISTLSPFFKLPCNCSNSNNEKRRAKDDDVDTIFYSSLISDRNHVTKPGIRLEIVIFVMLLLIWHNFYQKTRLANDCEKTYGRGTTVATKTNEYVKHSLTLKHVEQNKEKVGIMQCAFEEPSTMKFNTSYKNQQVKSYEIHQEGIKKTLKDIISEIEEKGDLCYIPPSNTNGDEYRSFVETKDYRSVKEDFTWDNRKFICLWNDLKIGEQSDTYCKEVNNKKEFGRIRRPVVVLSSIKLCTPTTVVYRFPPVNIVSRSMDPSQRVNLQKKCSNIVSERGFRPSDRYDSTKKEFLTSLSQKIWRASLPDSKPAHHPHKLDQCPIAVFILLSVVSDRLTCNPVGFGESCANIIHNMKSWKSVNAGWYGSLDRKKLPKIVVTDDGHDVKHKQESNGITINADDGLSHKQIDLDKIFKPATDSGEVSPSKNRKMYASSSFYGPDHPTVEQQFELARRISSSLSDISNQQSKGQSMYVNRKKRSVKWVHEGEGKGPMPSNFPLGMHQQNYESTEQNSESKQILKLVMDPRGQIQDLQTLRKLGENIEPCLSPEVCFDLVRDLNATKGKGAALFAKRRKRSENWIVDEHNVKSISPSLSEPANIKHGSNNLTNNQQGTLRAENIQKMNEIQQRFTQPRLRMVKSPWEAALETGSVDSAFQEMAPNFPPRGYIVAPTSSALEALKEGGRTSRATVCSTPTRTVTPKSYQDIYMPKIPRGWNTQCNRQQPPTYGSVKLDQIFRGTPNSPVSLLNKASICSTGLTPKVSENLSFTTFTIDKDNSLTLTPVPKPPATYHCNYEEPKFHKVEFTPRSTPGLEQMNGIHKSESVTEEKTNEIQPIEQCESEKRKIELQIKEKPKCNNYQVFVPKAHKTYEEYMPKINAYTEPHRAESRCSLKSPSSFVGNKQEKITNTVIQERSLPVKTLIDTFEHNNRPVMRYLQLEERIPLSEEIKHLHDDPKPAPIDGNLANGHESSKIDEENGFYTANTAVETRSFVYGSNEEQNDEIKNEHFDKSEYYADTSGVNNTSQYGNTLDFPEKTGNNDKSEYDNRFDYADQSEINDKSEYGDRSECADKSGITDRSEYGDTDDVSLPFEVRGDMKFQTIRQLATPDSLESSMLFAQKQSTRDERHQEYNNTIYNAPPDPACVVPPKNVQLPSYKDYLSLSNYNTAPRGWKQGDTIFYRPVTFNNQPNREDTRRKSFTDF</sequence>
<dbReference type="GO" id="GO:0005802">
    <property type="term" value="C:trans-Golgi network"/>
    <property type="evidence" value="ECO:0007669"/>
    <property type="project" value="TreeGrafter"/>
</dbReference>
<dbReference type="InterPro" id="IPR015500">
    <property type="entry name" value="Peptidase_S8_subtilisin-rel"/>
</dbReference>
<protein>
    <recommendedName>
        <fullName evidence="13">P/Homo B domain-containing protein</fullName>
    </recommendedName>
</protein>
<dbReference type="SUPFAM" id="SSF52743">
    <property type="entry name" value="Subtilisin-like"/>
    <property type="match status" value="1"/>
</dbReference>
<reference evidence="14 15" key="1">
    <citation type="submission" date="2019-08" db="EMBL/GenBank/DDBJ databases">
        <title>Whole genome of Aphis craccivora.</title>
        <authorList>
            <person name="Voronova N.V."/>
            <person name="Shulinski R.S."/>
            <person name="Bandarenka Y.V."/>
            <person name="Zhorov D.G."/>
            <person name="Warner D."/>
        </authorList>
    </citation>
    <scope>NUCLEOTIDE SEQUENCE [LARGE SCALE GENOMIC DNA]</scope>
    <source>
        <strain evidence="14">180601</strain>
        <tissue evidence="14">Whole Body</tissue>
    </source>
</reference>
<keyword evidence="6" id="KW-0378">Hydrolase</keyword>
<dbReference type="FunFam" id="2.60.120.260:FF:000072">
    <property type="entry name" value="Proprotein convertase subtilisin/kexin type"/>
    <property type="match status" value="1"/>
</dbReference>
<evidence type="ECO:0000256" key="4">
    <source>
        <dbReference type="ARBA" id="ARBA00022729"/>
    </source>
</evidence>
<dbReference type="PROSITE" id="PS00138">
    <property type="entry name" value="SUBTILASE_SER"/>
    <property type="match status" value="1"/>
</dbReference>
<evidence type="ECO:0000256" key="12">
    <source>
        <dbReference type="SAM" id="MobiDB-lite"/>
    </source>
</evidence>
<evidence type="ECO:0000256" key="5">
    <source>
        <dbReference type="ARBA" id="ARBA00022737"/>
    </source>
</evidence>
<organism evidence="14 15">
    <name type="scientific">Aphis craccivora</name>
    <name type="common">Cowpea aphid</name>
    <dbReference type="NCBI Taxonomy" id="307492"/>
    <lineage>
        <taxon>Eukaryota</taxon>
        <taxon>Metazoa</taxon>
        <taxon>Ecdysozoa</taxon>
        <taxon>Arthropoda</taxon>
        <taxon>Hexapoda</taxon>
        <taxon>Insecta</taxon>
        <taxon>Pterygota</taxon>
        <taxon>Neoptera</taxon>
        <taxon>Paraneoptera</taxon>
        <taxon>Hemiptera</taxon>
        <taxon>Sternorrhyncha</taxon>
        <taxon>Aphidomorpha</taxon>
        <taxon>Aphidoidea</taxon>
        <taxon>Aphididae</taxon>
        <taxon>Aphidini</taxon>
        <taxon>Aphis</taxon>
        <taxon>Aphis</taxon>
    </lineage>
</organism>
<dbReference type="GO" id="GO:0016485">
    <property type="term" value="P:protein processing"/>
    <property type="evidence" value="ECO:0007669"/>
    <property type="project" value="TreeGrafter"/>
</dbReference>
<gene>
    <name evidence="14" type="ORF">FWK35_00012562</name>
</gene>
<dbReference type="FunFam" id="3.40.50.200:FF:000021">
    <property type="entry name" value="Proprotein convertase subtilisin/kexin type 5a"/>
    <property type="match status" value="1"/>
</dbReference>
<dbReference type="Proteomes" id="UP000478052">
    <property type="component" value="Unassembled WGS sequence"/>
</dbReference>
<dbReference type="GO" id="GO:0000139">
    <property type="term" value="C:Golgi membrane"/>
    <property type="evidence" value="ECO:0007669"/>
    <property type="project" value="TreeGrafter"/>
</dbReference>
<dbReference type="InterPro" id="IPR002884">
    <property type="entry name" value="P_dom"/>
</dbReference>
<feature type="region of interest" description="Disordered" evidence="12">
    <location>
        <begin position="1503"/>
        <end position="1569"/>
    </location>
</feature>
<evidence type="ECO:0000256" key="9">
    <source>
        <dbReference type="ARBA" id="ARBA00023157"/>
    </source>
</evidence>
<name>A0A6G0ZN85_APHCR</name>
<dbReference type="InterPro" id="IPR036852">
    <property type="entry name" value="Peptidase_S8/S53_dom_sf"/>
</dbReference>
<keyword evidence="2" id="KW-0645">Protease</keyword>
<evidence type="ECO:0000256" key="10">
    <source>
        <dbReference type="ARBA" id="ARBA00023180"/>
    </source>
</evidence>
<accession>A0A6G0ZN85</accession>
<dbReference type="GO" id="GO:0004252">
    <property type="term" value="F:serine-type endopeptidase activity"/>
    <property type="evidence" value="ECO:0007669"/>
    <property type="project" value="InterPro"/>
</dbReference>
<dbReference type="PROSITE" id="PS51892">
    <property type="entry name" value="SUBTILASE"/>
    <property type="match status" value="1"/>
</dbReference>
<dbReference type="InterPro" id="IPR023828">
    <property type="entry name" value="Peptidase_S8_Ser-AS"/>
</dbReference>
<keyword evidence="7" id="KW-0720">Serine protease</keyword>